<keyword evidence="3" id="KW-1185">Reference proteome</keyword>
<dbReference type="Proteomes" id="UP001396898">
    <property type="component" value="Unassembled WGS sequence"/>
</dbReference>
<feature type="region of interest" description="Disordered" evidence="1">
    <location>
        <begin position="1"/>
        <end position="40"/>
    </location>
</feature>
<proteinExistence type="predicted"/>
<evidence type="ECO:0000256" key="1">
    <source>
        <dbReference type="SAM" id="MobiDB-lite"/>
    </source>
</evidence>
<dbReference type="PANTHER" id="PTHR38166">
    <property type="entry name" value="C2H2-TYPE DOMAIN-CONTAINING PROTEIN-RELATED"/>
    <property type="match status" value="1"/>
</dbReference>
<evidence type="ECO:0000313" key="2">
    <source>
        <dbReference type="EMBL" id="KAK8008694.1"/>
    </source>
</evidence>
<evidence type="ECO:0000313" key="3">
    <source>
        <dbReference type="Proteomes" id="UP001396898"/>
    </source>
</evidence>
<name>A0ABR1RDL9_9PEZI</name>
<comment type="caution">
    <text evidence="2">The sequence shown here is derived from an EMBL/GenBank/DDBJ whole genome shotgun (WGS) entry which is preliminary data.</text>
</comment>
<feature type="compositionally biased region" description="Basic and acidic residues" evidence="1">
    <location>
        <begin position="131"/>
        <end position="144"/>
    </location>
</feature>
<feature type="region of interest" description="Disordered" evidence="1">
    <location>
        <begin position="128"/>
        <end position="160"/>
    </location>
</feature>
<feature type="region of interest" description="Disordered" evidence="1">
    <location>
        <begin position="224"/>
        <end position="256"/>
    </location>
</feature>
<feature type="compositionally biased region" description="Polar residues" evidence="1">
    <location>
        <begin position="355"/>
        <end position="368"/>
    </location>
</feature>
<feature type="compositionally biased region" description="Basic residues" evidence="1">
    <location>
        <begin position="1"/>
        <end position="15"/>
    </location>
</feature>
<organism evidence="2 3">
    <name type="scientific">Apiospora marii</name>
    <dbReference type="NCBI Taxonomy" id="335849"/>
    <lineage>
        <taxon>Eukaryota</taxon>
        <taxon>Fungi</taxon>
        <taxon>Dikarya</taxon>
        <taxon>Ascomycota</taxon>
        <taxon>Pezizomycotina</taxon>
        <taxon>Sordariomycetes</taxon>
        <taxon>Xylariomycetidae</taxon>
        <taxon>Amphisphaeriales</taxon>
        <taxon>Apiosporaceae</taxon>
        <taxon>Apiospora</taxon>
    </lineage>
</organism>
<feature type="compositionally biased region" description="Polar residues" evidence="1">
    <location>
        <begin position="378"/>
        <end position="390"/>
    </location>
</feature>
<reference evidence="2 3" key="1">
    <citation type="submission" date="2023-01" db="EMBL/GenBank/DDBJ databases">
        <title>Analysis of 21 Apiospora genomes using comparative genomics revels a genus with tremendous synthesis potential of carbohydrate active enzymes and secondary metabolites.</title>
        <authorList>
            <person name="Sorensen T."/>
        </authorList>
    </citation>
    <scope>NUCLEOTIDE SEQUENCE [LARGE SCALE GENOMIC DNA]</scope>
    <source>
        <strain evidence="2 3">CBS 20057</strain>
    </source>
</reference>
<dbReference type="EMBL" id="JAQQWI010000016">
    <property type="protein sequence ID" value="KAK8008694.1"/>
    <property type="molecule type" value="Genomic_DNA"/>
</dbReference>
<feature type="region of interest" description="Disordered" evidence="1">
    <location>
        <begin position="403"/>
        <end position="437"/>
    </location>
</feature>
<sequence>MPSKSHRNGKLKRQRLPASEGSPSPSPGPPLSSSSENPAERFRQLLRDHVMANSPAAQDSDNLACPFVKHDPGRYAYVVNSCTETGFKDVGSLRDHIKRVHSRKYGCTECYSHRFNCGKKHLVQAKAKHQGQKECKESREKLDDRDDASEPEWMTEEQEREYETLDLRRVRLDNLKESFREIYTHLWPESKADVSTIPTHCYGPGFLVSTFVIDQILEQLNNGQTRRPTLGRLPSQQPPCEQDSPETEDTSPQPPEENLACILEASGFAYSAYVPDPTPGAFIASNNNNGSNNYPGNSSMYTNPPETYLSPGSFYSSQPVPTFGGSSNDQFIMSSPAAQDEPRVPPFSYIIPESTGPSNPSNQDSAYGTNPPDENEGYKTQQPQHYHPHNSASFQVTNWAALHHAGPSGPEQNPPAGDDIHLDEEGAGDELGSYFNSYFPPTEGCVSRGF</sequence>
<feature type="region of interest" description="Disordered" evidence="1">
    <location>
        <begin position="319"/>
        <end position="390"/>
    </location>
</feature>
<protein>
    <recommendedName>
        <fullName evidence="4">C2H2-type domain-containing protein</fullName>
    </recommendedName>
</protein>
<dbReference type="PANTHER" id="PTHR38166:SF1">
    <property type="entry name" value="C2H2-TYPE DOMAIN-CONTAINING PROTEIN"/>
    <property type="match status" value="1"/>
</dbReference>
<feature type="compositionally biased region" description="Polar residues" evidence="1">
    <location>
        <begin position="319"/>
        <end position="337"/>
    </location>
</feature>
<evidence type="ECO:0008006" key="4">
    <source>
        <dbReference type="Google" id="ProtNLM"/>
    </source>
</evidence>
<gene>
    <name evidence="2" type="ORF">PG991_011245</name>
</gene>
<feature type="compositionally biased region" description="Acidic residues" evidence="1">
    <location>
        <begin position="145"/>
        <end position="160"/>
    </location>
</feature>
<accession>A0ABR1RDL9</accession>